<evidence type="ECO:0000256" key="6">
    <source>
        <dbReference type="ARBA" id="ARBA00022833"/>
    </source>
</evidence>
<accession>A0A4R6LS62</accession>
<evidence type="ECO:0000256" key="7">
    <source>
        <dbReference type="ARBA" id="ARBA00022989"/>
    </source>
</evidence>
<evidence type="ECO:0000256" key="10">
    <source>
        <dbReference type="RuleBase" id="RU003983"/>
    </source>
</evidence>
<keyword evidence="6 10" id="KW-0862">Zinc</keyword>
<keyword evidence="9" id="KW-0472">Membrane</keyword>
<evidence type="ECO:0000256" key="3">
    <source>
        <dbReference type="ARBA" id="ARBA00022692"/>
    </source>
</evidence>
<keyword evidence="1" id="KW-1003">Cell membrane</keyword>
<keyword evidence="5 10" id="KW-0378">Hydrolase</keyword>
<keyword evidence="3" id="KW-0812">Transmembrane</keyword>
<keyword evidence="7" id="KW-1133">Transmembrane helix</keyword>
<gene>
    <name evidence="12" type="ORF">CGZ94_05095</name>
</gene>
<evidence type="ECO:0000256" key="1">
    <source>
        <dbReference type="ARBA" id="ARBA00022475"/>
    </source>
</evidence>
<evidence type="ECO:0000313" key="12">
    <source>
        <dbReference type="EMBL" id="OYO16316.1"/>
    </source>
</evidence>
<name>A0A255GP27_9ACTN</name>
<evidence type="ECO:0000256" key="9">
    <source>
        <dbReference type="ARBA" id="ARBA00023136"/>
    </source>
</evidence>
<evidence type="ECO:0000256" key="2">
    <source>
        <dbReference type="ARBA" id="ARBA00022670"/>
    </source>
</evidence>
<evidence type="ECO:0000313" key="13">
    <source>
        <dbReference type="Proteomes" id="UP000215896"/>
    </source>
</evidence>
<protein>
    <submittedName>
        <fullName evidence="12">Peptidase M48</fullName>
    </submittedName>
</protein>
<dbReference type="PANTHER" id="PTHR43221">
    <property type="entry name" value="PROTEASE HTPX"/>
    <property type="match status" value="1"/>
</dbReference>
<dbReference type="Pfam" id="PF01435">
    <property type="entry name" value="Peptidase_M48"/>
    <property type="match status" value="1"/>
</dbReference>
<comment type="similarity">
    <text evidence="10">Belongs to the peptidase M48 family.</text>
</comment>
<evidence type="ECO:0000259" key="11">
    <source>
        <dbReference type="Pfam" id="PF01435"/>
    </source>
</evidence>
<keyword evidence="2 10" id="KW-0645">Protease</keyword>
<dbReference type="GO" id="GO:0046872">
    <property type="term" value="F:metal ion binding"/>
    <property type="evidence" value="ECO:0007669"/>
    <property type="project" value="UniProtKB-KW"/>
</dbReference>
<organism evidence="12 13">
    <name type="scientific">Enemella evansiae</name>
    <dbReference type="NCBI Taxonomy" id="2016499"/>
    <lineage>
        <taxon>Bacteria</taxon>
        <taxon>Bacillati</taxon>
        <taxon>Actinomycetota</taxon>
        <taxon>Actinomycetes</taxon>
        <taxon>Propionibacteriales</taxon>
        <taxon>Propionibacteriaceae</taxon>
        <taxon>Enemella</taxon>
    </lineage>
</organism>
<dbReference type="GO" id="GO:0006508">
    <property type="term" value="P:proteolysis"/>
    <property type="evidence" value="ECO:0007669"/>
    <property type="project" value="UniProtKB-KW"/>
</dbReference>
<comment type="caution">
    <text evidence="12">The sequence shown here is derived from an EMBL/GenBank/DDBJ whole genome shotgun (WGS) entry which is preliminary data.</text>
</comment>
<dbReference type="InterPro" id="IPR001915">
    <property type="entry name" value="Peptidase_M48"/>
</dbReference>
<keyword evidence="8 10" id="KW-0482">Metalloprotease</keyword>
<reference evidence="12 13" key="1">
    <citation type="submission" date="2017-07" db="EMBL/GenBank/DDBJ databases">
        <title>Draft whole genome sequences of clinical Proprionibacteriaceae strains.</title>
        <authorList>
            <person name="Bernier A.-M."/>
            <person name="Bernard K."/>
            <person name="Domingo M.-C."/>
        </authorList>
    </citation>
    <scope>NUCLEOTIDE SEQUENCE [LARGE SCALE GENOMIC DNA]</scope>
    <source>
        <strain evidence="12 13">NML 030167</strain>
    </source>
</reference>
<evidence type="ECO:0000256" key="5">
    <source>
        <dbReference type="ARBA" id="ARBA00022801"/>
    </source>
</evidence>
<dbReference type="RefSeq" id="WP_094357653.1">
    <property type="nucleotide sequence ID" value="NZ_NMVK01000013.1"/>
</dbReference>
<proteinExistence type="inferred from homology"/>
<dbReference type="CDD" id="cd07325">
    <property type="entry name" value="M48_Ste24p_like"/>
    <property type="match status" value="1"/>
</dbReference>
<dbReference type="EMBL" id="NMVO01000004">
    <property type="protein sequence ID" value="OYO16316.1"/>
    <property type="molecule type" value="Genomic_DNA"/>
</dbReference>
<dbReference type="OrthoDB" id="9810445at2"/>
<comment type="cofactor">
    <cofactor evidence="10">
        <name>Zn(2+)</name>
        <dbReference type="ChEBI" id="CHEBI:29105"/>
    </cofactor>
    <text evidence="10">Binds 1 zinc ion per subunit.</text>
</comment>
<accession>A0A255GP27</accession>
<feature type="domain" description="Peptidase M48" evidence="11">
    <location>
        <begin position="70"/>
        <end position="266"/>
    </location>
</feature>
<dbReference type="PANTHER" id="PTHR43221:SF3">
    <property type="entry name" value="SLL1280 PROTEIN"/>
    <property type="match status" value="1"/>
</dbReference>
<dbReference type="InterPro" id="IPR050083">
    <property type="entry name" value="HtpX_protease"/>
</dbReference>
<evidence type="ECO:0000256" key="8">
    <source>
        <dbReference type="ARBA" id="ARBA00023049"/>
    </source>
</evidence>
<keyword evidence="13" id="KW-1185">Reference proteome</keyword>
<sequence>MSEDSNPTRKRIVLTDISSRAWEHPADRGALVALRKLHGFDLLVRKLSGFVNERMVRMLLLGSNVRVSERQFPRVHQIYTEAGRTLDLPRLPELFVAASPYLNASTIGVDTPRIVINSAVLDIMDDDELRFVLGHELGHAESGHALYRTLLSYLIQGGTMLAGGVPFGAWGIRAIIAGLSEWARKAELSGDRAGLLATQDIGAAVRVQLKLASGGHLADLDQTEFLAQAKEYDATEDLRDSILKFLLVEGQNHPQAVVRAGELRKWVDSGEYADILAGDYPRRQQDRDAKISEEAAAAADSYASAFASSQDAMARLARDLGDGLTDLGRRLGQRFRQPPRD</sequence>
<dbReference type="Proteomes" id="UP000215896">
    <property type="component" value="Unassembled WGS sequence"/>
</dbReference>
<keyword evidence="4" id="KW-0479">Metal-binding</keyword>
<dbReference type="Gene3D" id="3.30.2010.10">
    <property type="entry name" value="Metalloproteases ('zincins'), catalytic domain"/>
    <property type="match status" value="1"/>
</dbReference>
<dbReference type="AlphaFoldDB" id="A0A255GP27"/>
<evidence type="ECO:0000256" key="4">
    <source>
        <dbReference type="ARBA" id="ARBA00022723"/>
    </source>
</evidence>
<dbReference type="GO" id="GO:0004222">
    <property type="term" value="F:metalloendopeptidase activity"/>
    <property type="evidence" value="ECO:0007669"/>
    <property type="project" value="InterPro"/>
</dbReference>